<dbReference type="InterPro" id="IPR011969">
    <property type="entry name" value="Clan_AA_Asp_peptidase_C"/>
</dbReference>
<feature type="transmembrane region" description="Helical" evidence="1">
    <location>
        <begin position="38"/>
        <end position="55"/>
    </location>
</feature>
<evidence type="ECO:0000313" key="3">
    <source>
        <dbReference type="Proteomes" id="UP000184292"/>
    </source>
</evidence>
<feature type="transmembrane region" description="Helical" evidence="1">
    <location>
        <begin position="6"/>
        <end position="26"/>
    </location>
</feature>
<evidence type="ECO:0000256" key="1">
    <source>
        <dbReference type="SAM" id="Phobius"/>
    </source>
</evidence>
<protein>
    <submittedName>
        <fullName evidence="2">Aspartyl protease family protein</fullName>
    </submittedName>
</protein>
<dbReference type="InterPro" id="IPR021109">
    <property type="entry name" value="Peptidase_aspartic_dom_sf"/>
</dbReference>
<dbReference type="InterPro" id="IPR001969">
    <property type="entry name" value="Aspartic_peptidase_AS"/>
</dbReference>
<reference evidence="2 3" key="1">
    <citation type="submission" date="2016-11" db="EMBL/GenBank/DDBJ databases">
        <authorList>
            <person name="Jaros S."/>
            <person name="Januszkiewicz K."/>
            <person name="Wedrychowicz H."/>
        </authorList>
    </citation>
    <scope>NUCLEOTIDE SEQUENCE [LARGE SCALE GENOMIC DNA]</scope>
    <source>
        <strain evidence="2 3">DSM 100565</strain>
    </source>
</reference>
<proteinExistence type="predicted"/>
<keyword evidence="1" id="KW-1133">Transmembrane helix</keyword>
<organism evidence="2 3">
    <name type="scientific">Wenxinia saemankumensis</name>
    <dbReference type="NCBI Taxonomy" id="1447782"/>
    <lineage>
        <taxon>Bacteria</taxon>
        <taxon>Pseudomonadati</taxon>
        <taxon>Pseudomonadota</taxon>
        <taxon>Alphaproteobacteria</taxon>
        <taxon>Rhodobacterales</taxon>
        <taxon>Roseobacteraceae</taxon>
        <taxon>Wenxinia</taxon>
    </lineage>
</organism>
<gene>
    <name evidence="2" type="ORF">SAMN05444417_3225</name>
</gene>
<sequence>MTGDQIANLAYLGLLGAVIAGYFFASHRQNLGRSLRQLMLWALIFVGVIAAYGLWTDIRQDVAPTQAYLDDGRIEVPLGPDGHYHLTAEVNGTPVKFIVDTGASDIVLSAADAERAGVDLAGLTYWGQAQTANGVVRTAPVQLDSVRLGPVSDTGVRAVVNEGAFDYSLLGMSYLARFARIEIADNRLVLTR</sequence>
<dbReference type="GO" id="GO:0004190">
    <property type="term" value="F:aspartic-type endopeptidase activity"/>
    <property type="evidence" value="ECO:0007669"/>
    <property type="project" value="InterPro"/>
</dbReference>
<dbReference type="OrthoDB" id="7595324at2"/>
<dbReference type="RefSeq" id="WP_073333522.1">
    <property type="nucleotide sequence ID" value="NZ_FQYO01000006.1"/>
</dbReference>
<dbReference type="SUPFAM" id="SSF50630">
    <property type="entry name" value="Acid proteases"/>
    <property type="match status" value="1"/>
</dbReference>
<dbReference type="STRING" id="1447782.SAMN05444417_3225"/>
<accession>A0A1M6HGY9</accession>
<dbReference type="Pfam" id="PF13975">
    <property type="entry name" value="gag-asp_proteas"/>
    <property type="match status" value="1"/>
</dbReference>
<dbReference type="EMBL" id="FQYO01000006">
    <property type="protein sequence ID" value="SHJ21463.1"/>
    <property type="molecule type" value="Genomic_DNA"/>
</dbReference>
<dbReference type="Proteomes" id="UP000184292">
    <property type="component" value="Unassembled WGS sequence"/>
</dbReference>
<keyword evidence="2" id="KW-0378">Hydrolase</keyword>
<dbReference type="PROSITE" id="PS00141">
    <property type="entry name" value="ASP_PROTEASE"/>
    <property type="match status" value="1"/>
</dbReference>
<dbReference type="AlphaFoldDB" id="A0A1M6HGY9"/>
<evidence type="ECO:0000313" key="2">
    <source>
        <dbReference type="EMBL" id="SHJ21463.1"/>
    </source>
</evidence>
<keyword evidence="2" id="KW-0645">Protease</keyword>
<dbReference type="Gene3D" id="2.40.70.10">
    <property type="entry name" value="Acid Proteases"/>
    <property type="match status" value="1"/>
</dbReference>
<dbReference type="NCBIfam" id="TIGR02281">
    <property type="entry name" value="clan_AA_DTGA"/>
    <property type="match status" value="1"/>
</dbReference>
<dbReference type="GO" id="GO:0006508">
    <property type="term" value="P:proteolysis"/>
    <property type="evidence" value="ECO:0007669"/>
    <property type="project" value="UniProtKB-KW"/>
</dbReference>
<dbReference type="CDD" id="cd05483">
    <property type="entry name" value="retropepsin_like_bacteria"/>
    <property type="match status" value="1"/>
</dbReference>
<keyword evidence="1" id="KW-0812">Transmembrane</keyword>
<name>A0A1M6HGY9_9RHOB</name>
<dbReference type="InterPro" id="IPR034122">
    <property type="entry name" value="Retropepsin-like_bacterial"/>
</dbReference>
<keyword evidence="1" id="KW-0472">Membrane</keyword>
<keyword evidence="3" id="KW-1185">Reference proteome</keyword>